<dbReference type="CDD" id="cd00397">
    <property type="entry name" value="DNA_BRE_C"/>
    <property type="match status" value="1"/>
</dbReference>
<dbReference type="Proteomes" id="UP000594943">
    <property type="component" value="Chromosome 1"/>
</dbReference>
<reference evidence="4 5" key="1">
    <citation type="submission" date="2020-12" db="EMBL/GenBank/DDBJ databases">
        <title>FDA dAtabase for Regulatory Grade micrObial Sequences (FDA-ARGOS): Supporting development and validation of Infectious Disease Dx tests.</title>
        <authorList>
            <person name="Nelson B."/>
            <person name="Plummer A."/>
            <person name="Tallon L."/>
            <person name="Sadzewicz L."/>
            <person name="Zhao X."/>
            <person name="Boylan J."/>
            <person name="Ott S."/>
            <person name="Bowen H."/>
            <person name="Vavikolanu K."/>
            <person name="Mehta A."/>
            <person name="Aluvathingal J."/>
            <person name="Nadendla S."/>
            <person name="Myers T."/>
            <person name="Yan Y."/>
            <person name="Sichtig H."/>
        </authorList>
    </citation>
    <scope>NUCLEOTIDE SEQUENCE [LARGE SCALE GENOMIC DNA]</scope>
    <source>
        <strain evidence="4 5">FDAARGOS_899</strain>
    </source>
</reference>
<dbReference type="KEGG" id="bhg:I6G56_14805"/>
<protein>
    <submittedName>
        <fullName evidence="4">Site-specific integrase</fullName>
    </submittedName>
</protein>
<evidence type="ECO:0000259" key="3">
    <source>
        <dbReference type="PROSITE" id="PS51898"/>
    </source>
</evidence>
<evidence type="ECO:0000313" key="5">
    <source>
        <dbReference type="Proteomes" id="UP000594943"/>
    </source>
</evidence>
<organism evidence="4 5">
    <name type="scientific">Burkholderia humptydooensis</name>
    <dbReference type="NCBI Taxonomy" id="430531"/>
    <lineage>
        <taxon>Bacteria</taxon>
        <taxon>Pseudomonadati</taxon>
        <taxon>Pseudomonadota</taxon>
        <taxon>Betaproteobacteria</taxon>
        <taxon>Burkholderiales</taxon>
        <taxon>Burkholderiaceae</taxon>
        <taxon>Burkholderia</taxon>
        <taxon>pseudomallei group</taxon>
    </lineage>
</organism>
<proteinExistence type="predicted"/>
<keyword evidence="2" id="KW-0233">DNA recombination</keyword>
<name>A0A7T2WYH8_9BURK</name>
<keyword evidence="1" id="KW-0229">DNA integration</keyword>
<dbReference type="InterPro" id="IPR050090">
    <property type="entry name" value="Tyrosine_recombinase_XerCD"/>
</dbReference>
<dbReference type="GO" id="GO:0003677">
    <property type="term" value="F:DNA binding"/>
    <property type="evidence" value="ECO:0007669"/>
    <property type="project" value="InterPro"/>
</dbReference>
<dbReference type="PANTHER" id="PTHR30349">
    <property type="entry name" value="PHAGE INTEGRASE-RELATED"/>
    <property type="match status" value="1"/>
</dbReference>
<dbReference type="InterPro" id="IPR013762">
    <property type="entry name" value="Integrase-like_cat_sf"/>
</dbReference>
<dbReference type="InterPro" id="IPR011010">
    <property type="entry name" value="DNA_brk_join_enz"/>
</dbReference>
<sequence>MSDKNAAQDSIERADDPTEWVVRKVKELSDTKSKRESDLQTVIGRLLPTGFPFVVDDISGAISELILFYLYEKHFKEKASVLVINKLVAYAFDCKDWLNFLDCFEIIWHQATLEDLERYVGVMNAVISPSSGEAYHNSTPRRRVSTIEGLYQWAREKVIYDGPLPKNALLWPIDGSSSNEEGTSRNKVTVSLTAEEDEPVHVMELEQARCIMKKLGPLPREVIVNRENVLFDSTDEAIRVMRLDVRSSRDRLAAEYGLNSGLRISEIRGMNCNLFNGYKTESVEPNKHYKFWVVGKGRKRRRVDVPGWLIQETLTYMECERSLIVSSVGIAANANALFLNPVITRQHAGKRVSVRTLERQFAKACVETGQCVLEERTSIKQRGSVVEEKTFYQETPLFVFHDLRHTYAVWTYYARKRAGDLEPWAYIQARLGHKHLTTTMNRYLKAAGDFEAAVSDAFMRHINEKY</sequence>
<dbReference type="RefSeq" id="WP_080594973.1">
    <property type="nucleotide sequence ID" value="NZ_CP013380.1"/>
</dbReference>
<dbReference type="AlphaFoldDB" id="A0A7T2WYH8"/>
<dbReference type="PANTHER" id="PTHR30349:SF64">
    <property type="entry name" value="PROPHAGE INTEGRASE INTD-RELATED"/>
    <property type="match status" value="1"/>
</dbReference>
<feature type="domain" description="Tyr recombinase" evidence="3">
    <location>
        <begin position="217"/>
        <end position="456"/>
    </location>
</feature>
<dbReference type="Gene3D" id="1.10.443.10">
    <property type="entry name" value="Intergrase catalytic core"/>
    <property type="match status" value="1"/>
</dbReference>
<dbReference type="PROSITE" id="PS51898">
    <property type="entry name" value="TYR_RECOMBINASE"/>
    <property type="match status" value="1"/>
</dbReference>
<dbReference type="GO" id="GO:0006310">
    <property type="term" value="P:DNA recombination"/>
    <property type="evidence" value="ECO:0007669"/>
    <property type="project" value="UniProtKB-KW"/>
</dbReference>
<accession>A0A7T2WYH8</accession>
<dbReference type="GO" id="GO:0015074">
    <property type="term" value="P:DNA integration"/>
    <property type="evidence" value="ECO:0007669"/>
    <property type="project" value="UniProtKB-KW"/>
</dbReference>
<dbReference type="EMBL" id="CP065686">
    <property type="protein sequence ID" value="QPS42845.1"/>
    <property type="molecule type" value="Genomic_DNA"/>
</dbReference>
<dbReference type="Pfam" id="PF00589">
    <property type="entry name" value="Phage_integrase"/>
    <property type="match status" value="1"/>
</dbReference>
<gene>
    <name evidence="4" type="ORF">I6G56_14805</name>
</gene>
<evidence type="ECO:0000256" key="2">
    <source>
        <dbReference type="ARBA" id="ARBA00023172"/>
    </source>
</evidence>
<dbReference type="SUPFAM" id="SSF56349">
    <property type="entry name" value="DNA breaking-rejoining enzymes"/>
    <property type="match status" value="1"/>
</dbReference>
<dbReference type="InterPro" id="IPR002104">
    <property type="entry name" value="Integrase_catalytic"/>
</dbReference>
<evidence type="ECO:0000256" key="1">
    <source>
        <dbReference type="ARBA" id="ARBA00022908"/>
    </source>
</evidence>
<evidence type="ECO:0000313" key="4">
    <source>
        <dbReference type="EMBL" id="QPS42845.1"/>
    </source>
</evidence>